<dbReference type="EMBL" id="AP022829">
    <property type="protein sequence ID" value="BCA87906.1"/>
    <property type="molecule type" value="Genomic_DNA"/>
</dbReference>
<name>A0A6F8SKD7_9ACTN</name>
<proteinExistence type="inferred from homology"/>
<organism evidence="2 3">
    <name type="scientific">Adlercreutzia hattorii</name>
    <dbReference type="NCBI Taxonomy" id="2707299"/>
    <lineage>
        <taxon>Bacteria</taxon>
        <taxon>Bacillati</taxon>
        <taxon>Actinomycetota</taxon>
        <taxon>Coriobacteriia</taxon>
        <taxon>Eggerthellales</taxon>
        <taxon>Eggerthellaceae</taxon>
        <taxon>Adlercreutzia</taxon>
    </lineage>
</organism>
<dbReference type="Pfam" id="PF02021">
    <property type="entry name" value="UPF0102"/>
    <property type="match status" value="1"/>
</dbReference>
<dbReference type="RefSeq" id="WP_173111853.1">
    <property type="nucleotide sequence ID" value="NZ_AP022829.1"/>
</dbReference>
<reference evidence="3" key="2">
    <citation type="submission" date="2020-03" db="EMBL/GenBank/DDBJ databases">
        <title>Complete Genome Sequence of Adlercreutzia sp. strain 8CFCBH1 Producing Equol, Isolated from Healthy Japanese Feces.</title>
        <authorList>
            <person name="Ogata Y."/>
            <person name="Sakamoto M."/>
            <person name="Ohkuma M."/>
            <person name="Hattori M."/>
            <person name="Suda W."/>
        </authorList>
    </citation>
    <scope>NUCLEOTIDE SEQUENCE [LARGE SCALE GENOMIC DNA]</scope>
    <source>
        <strain evidence="3">8CFCBH1</strain>
    </source>
</reference>
<dbReference type="SUPFAM" id="SSF52980">
    <property type="entry name" value="Restriction endonuclease-like"/>
    <property type="match status" value="1"/>
</dbReference>
<gene>
    <name evidence="2" type="ORF">ADCFC_04050</name>
</gene>
<dbReference type="AlphaFoldDB" id="A0A6F8SKD7"/>
<dbReference type="PANTHER" id="PTHR34039:SF1">
    <property type="entry name" value="UPF0102 PROTEIN YRAN"/>
    <property type="match status" value="1"/>
</dbReference>
<dbReference type="InterPro" id="IPR003509">
    <property type="entry name" value="UPF0102_YraN-like"/>
</dbReference>
<evidence type="ECO:0000313" key="2">
    <source>
        <dbReference type="EMBL" id="BCA87906.1"/>
    </source>
</evidence>
<accession>A0A6F8SKD7</accession>
<reference evidence="3" key="1">
    <citation type="journal article" date="2020" name="Microbiol. Resour. Announc.">
        <title>Complete Genome Sequence of Adlercreutzia sp. Strain 8CFCBH1, a Potent Producer of Equol, Isolated from Healthy Japanese Feces.</title>
        <authorList>
            <person name="Ogata Y."/>
            <person name="Sakamoto M."/>
            <person name="Ohkuma M."/>
            <person name="Hattori M."/>
            <person name="Suda W."/>
        </authorList>
    </citation>
    <scope>NUCLEOTIDE SEQUENCE [LARGE SCALE GENOMIC DNA]</scope>
    <source>
        <strain evidence="3">8CFCBH1</strain>
    </source>
</reference>
<dbReference type="Proteomes" id="UP000501727">
    <property type="component" value="Chromosome"/>
</dbReference>
<dbReference type="KEGG" id="ahat:ADCFC_05250"/>
<evidence type="ECO:0000313" key="3">
    <source>
        <dbReference type="Proteomes" id="UP000501727"/>
    </source>
</evidence>
<dbReference type="PANTHER" id="PTHR34039">
    <property type="entry name" value="UPF0102 PROTEIN YRAN"/>
    <property type="match status" value="1"/>
</dbReference>
<dbReference type="GO" id="GO:0003676">
    <property type="term" value="F:nucleic acid binding"/>
    <property type="evidence" value="ECO:0007669"/>
    <property type="project" value="InterPro"/>
</dbReference>
<evidence type="ECO:0000256" key="1">
    <source>
        <dbReference type="ARBA" id="ARBA00006738"/>
    </source>
</evidence>
<sequence>MKEFSKHVQDAAEMFLKRRGYDILDANWKCPDGDGKFDIIAQDEDSIAFVQVKGRDGRVDGFGFDEATMERDDFERMSMSYLAENPDICNCAVRLDVVAITVVGEDRAMIRHHINAMNYGLSEE</sequence>
<evidence type="ECO:0008006" key="4">
    <source>
        <dbReference type="Google" id="ProtNLM"/>
    </source>
</evidence>
<dbReference type="InterPro" id="IPR011335">
    <property type="entry name" value="Restrct_endonuc-II-like"/>
</dbReference>
<comment type="similarity">
    <text evidence="1">Belongs to the UPF0102 family.</text>
</comment>
<dbReference type="Gene3D" id="3.40.1350.10">
    <property type="match status" value="1"/>
</dbReference>
<protein>
    <recommendedName>
        <fullName evidence="4">Endonuclease</fullName>
    </recommendedName>
</protein>
<keyword evidence="3" id="KW-1185">Reference proteome</keyword>
<dbReference type="InterPro" id="IPR011856">
    <property type="entry name" value="tRNA_endonuc-like_dom_sf"/>
</dbReference>